<proteinExistence type="predicted"/>
<dbReference type="AlphaFoldDB" id="A0A285B7E9"/>
<organism evidence="1 2">
    <name type="scientific">Klebsiella grimontii</name>
    <dbReference type="NCBI Taxonomy" id="2058152"/>
    <lineage>
        <taxon>Bacteria</taxon>
        <taxon>Pseudomonadati</taxon>
        <taxon>Pseudomonadota</taxon>
        <taxon>Gammaproteobacteria</taxon>
        <taxon>Enterobacterales</taxon>
        <taxon>Enterobacteriaceae</taxon>
        <taxon>Klebsiella/Raoultella group</taxon>
        <taxon>Klebsiella</taxon>
    </lineage>
</organism>
<sequence length="57" mass="6414">MTEITLKNDPKQKPPTLGISCPSKIANWIAFLRSQLKKLINKLATYHLVRPILSALV</sequence>
<name>A0A285B7E9_9ENTR</name>
<gene>
    <name evidence="1" type="ORF">KOSB73_290263</name>
</gene>
<evidence type="ECO:0000313" key="1">
    <source>
        <dbReference type="EMBL" id="SNU36776.1"/>
    </source>
</evidence>
<dbReference type="Proteomes" id="UP000220639">
    <property type="component" value="Unassembled WGS sequence"/>
</dbReference>
<reference evidence="2" key="1">
    <citation type="submission" date="2017-08" db="EMBL/GenBank/DDBJ databases">
        <authorList>
            <person name="Brisse S."/>
        </authorList>
    </citation>
    <scope>NUCLEOTIDE SEQUENCE [LARGE SCALE GENOMIC DNA]</scope>
    <source>
        <strain evidence="2">06D021</strain>
    </source>
</reference>
<accession>A0A285B7E9</accession>
<evidence type="ECO:0000313" key="2">
    <source>
        <dbReference type="Proteomes" id="UP000220639"/>
    </source>
</evidence>
<protein>
    <submittedName>
        <fullName evidence="1">Uncharacterized protein</fullName>
    </submittedName>
</protein>
<dbReference type="EMBL" id="FZTC01000022">
    <property type="protein sequence ID" value="SNU36776.1"/>
    <property type="molecule type" value="Genomic_DNA"/>
</dbReference>